<name>A0A7W7APR5_9SPHN</name>
<dbReference type="AlphaFoldDB" id="A0A7W7APR5"/>
<sequence>MAFNPTATLAANDVEWQQAIANINAQNDADEAELDAIEATIAALEREKNGNGLQAPIPNPVTALTVGPEVTTGTGWKNLGATEHSFRAEPADPADTGSMSAGGEVIMFANAGVDMPDYAFKVTGLGGSQYLNFFYAAGGAWVQFSGGESNHNFGRVLTRADVTDVQFQNGTAVVLLNGVAVKTFPPLVFQSKFPDGLGGFAKYTRLGGNYTQKITLSGGVIAPMTAITIALDADGRALFTFDYKGTSPGYVGGIFDTADVQIGALKPATLIENAKKGRATYLSADAAPSRNTGYVFKLFEADSTGNPKAGVVPISATLLMPSPLRIGQNIVFSGNPYFTNLALNAGWQDTSDYSYKDVNQGYVGDDGNLTGFPVGASYNLRCGKPAYGQNQKLHEISWIEPNNTTGVSRFNVVGTTLYLKRWTSEQAITYVNGRFVYRGIPNVNMDGTNPDELWISFVGKTAGGQTQDIRLAEATADSSKRARESWNTSMNDPLHGVIRTMESQQINYWRQNYSWAERPRPGYRPYANSLMGFPLEDHIAMSRRNGRPLMFILGPRWPAEVVQKSVRALFTGEGMADGLALRPDTHVYLSLVGNEHFNFNFTGLYEELVAAAERDYGYTAGGNNEKRIYSSVQIHNRNYDLVRAAIPEFMNRVTIIYSCSPGNHVFEWGKAKGFGIRGVQAIETSIYVGIGVKKTSYGNNTPAELLGPWLGDADKQVDAALLGFNDYAKEGLARLLYEVGMDIFGSFQQGTLAMTDDQRKAWVTSAEYMQVYRRAMNRIRNEFGSEMALYYDNGNMDFWGHWNPGVATPKWDLMLEIQAAVEAGR</sequence>
<keyword evidence="1" id="KW-0175">Coiled coil</keyword>
<gene>
    <name evidence="2" type="ORF">GGQ96_004139</name>
</gene>
<evidence type="ECO:0000313" key="2">
    <source>
        <dbReference type="EMBL" id="MBB4619979.1"/>
    </source>
</evidence>
<dbReference type="RefSeq" id="WP_184117091.1">
    <property type="nucleotide sequence ID" value="NZ_JACHNY010000021.1"/>
</dbReference>
<proteinExistence type="predicted"/>
<evidence type="ECO:0000313" key="3">
    <source>
        <dbReference type="Proteomes" id="UP000574769"/>
    </source>
</evidence>
<protein>
    <submittedName>
        <fullName evidence="2">Uncharacterized protein</fullName>
    </submittedName>
</protein>
<reference evidence="2 3" key="1">
    <citation type="submission" date="2020-08" db="EMBL/GenBank/DDBJ databases">
        <title>Genomic Encyclopedia of Type Strains, Phase IV (KMG-IV): sequencing the most valuable type-strain genomes for metagenomic binning, comparative biology and taxonomic classification.</title>
        <authorList>
            <person name="Goeker M."/>
        </authorList>
    </citation>
    <scope>NUCLEOTIDE SEQUENCE [LARGE SCALE GENOMIC DNA]</scope>
    <source>
        <strain evidence="2 3">DSM 15867</strain>
    </source>
</reference>
<evidence type="ECO:0000256" key="1">
    <source>
        <dbReference type="SAM" id="Coils"/>
    </source>
</evidence>
<accession>A0A7W7APR5</accession>
<keyword evidence="3" id="KW-1185">Reference proteome</keyword>
<organism evidence="2 3">
    <name type="scientific">Sphingomonas abaci</name>
    <dbReference type="NCBI Taxonomy" id="237611"/>
    <lineage>
        <taxon>Bacteria</taxon>
        <taxon>Pseudomonadati</taxon>
        <taxon>Pseudomonadota</taxon>
        <taxon>Alphaproteobacteria</taxon>
        <taxon>Sphingomonadales</taxon>
        <taxon>Sphingomonadaceae</taxon>
        <taxon>Sphingomonas</taxon>
    </lineage>
</organism>
<dbReference type="EMBL" id="JACHNY010000021">
    <property type="protein sequence ID" value="MBB4619979.1"/>
    <property type="molecule type" value="Genomic_DNA"/>
</dbReference>
<feature type="coiled-coil region" evidence="1">
    <location>
        <begin position="20"/>
        <end position="47"/>
    </location>
</feature>
<comment type="caution">
    <text evidence="2">The sequence shown here is derived from an EMBL/GenBank/DDBJ whole genome shotgun (WGS) entry which is preliminary data.</text>
</comment>
<dbReference type="Proteomes" id="UP000574769">
    <property type="component" value="Unassembled WGS sequence"/>
</dbReference>